<accession>A0ABS5C7R4</accession>
<comment type="caution">
    <text evidence="5">The sequence shown here is derived from an EMBL/GenBank/DDBJ whole genome shotgun (WGS) entry which is preliminary data.</text>
</comment>
<dbReference type="InterPro" id="IPR029044">
    <property type="entry name" value="Nucleotide-diphossugar_trans"/>
</dbReference>
<organism evidence="5 6">
    <name type="scientific">Paenibacillus lignilyticus</name>
    <dbReference type="NCBI Taxonomy" id="1172615"/>
    <lineage>
        <taxon>Bacteria</taxon>
        <taxon>Bacillati</taxon>
        <taxon>Bacillota</taxon>
        <taxon>Bacilli</taxon>
        <taxon>Bacillales</taxon>
        <taxon>Paenibacillaceae</taxon>
        <taxon>Paenibacillus</taxon>
    </lineage>
</organism>
<dbReference type="Proteomes" id="UP000673394">
    <property type="component" value="Unassembled WGS sequence"/>
</dbReference>
<keyword evidence="5" id="KW-0548">Nucleotidyltransferase</keyword>
<evidence type="ECO:0000259" key="4">
    <source>
        <dbReference type="Pfam" id="PF24894"/>
    </source>
</evidence>
<dbReference type="Pfam" id="PF24894">
    <property type="entry name" value="Hexapep_GlmU"/>
    <property type="match status" value="1"/>
</dbReference>
<dbReference type="EMBL" id="JAGKSP010000001">
    <property type="protein sequence ID" value="MBP3962036.1"/>
    <property type="molecule type" value="Genomic_DNA"/>
</dbReference>
<dbReference type="SUPFAM" id="SSF51161">
    <property type="entry name" value="Trimeric LpxA-like enzymes"/>
    <property type="match status" value="1"/>
</dbReference>
<sequence length="356" mass="39647">MQANILGIINLIHEPDEMGSLTASRCLASVPFGGQYRLIDFALSSMANSGITKVGIFAHTKYRDLMDHLGSGQHWDLQQRDSGLSIIPPFIMEHAHETKRGDLYHFYQNRDYFMHHSCEYVVITRGYMICNVDFKPALAEHQASGADITIICKQMSDLLGGKARKVKTDTSGRITAIEKMADEADNDLISMEMYIMRKELLLDLVDTSLAQGQDHLVEHAIMGGVDELHIQSYVHEGCLGVVNTLASYYENSMQLLRPGIRKGLFAQRGNILTKLNDEPPARYVEGSRASNSIIANGCIIEGTVINSILFEGVHVRKGAVIRDSIVMSNSVIEDEGFVDHVILDKEVRMTSAKRYA</sequence>
<dbReference type="SUPFAM" id="SSF53448">
    <property type="entry name" value="Nucleotide-diphospho-sugar transferases"/>
    <property type="match status" value="1"/>
</dbReference>
<dbReference type="InterPro" id="IPR011004">
    <property type="entry name" value="Trimer_LpxA-like_sf"/>
</dbReference>
<proteinExistence type="inferred from homology"/>
<dbReference type="RefSeq" id="WP_210655866.1">
    <property type="nucleotide sequence ID" value="NZ_JAGKSP010000001.1"/>
</dbReference>
<dbReference type="NCBIfam" id="TIGR02092">
    <property type="entry name" value="glgD"/>
    <property type="match status" value="1"/>
</dbReference>
<keyword evidence="5" id="KW-0808">Transferase</keyword>
<dbReference type="Gene3D" id="3.90.550.10">
    <property type="entry name" value="Spore Coat Polysaccharide Biosynthesis Protein SpsA, Chain A"/>
    <property type="match status" value="1"/>
</dbReference>
<feature type="domain" description="Glucose-1-phosphate adenylyltransferase/Bifunctional protein GlmU-like C-terminal hexapeptide" evidence="4">
    <location>
        <begin position="279"/>
        <end position="350"/>
    </location>
</feature>
<dbReference type="PANTHER" id="PTHR43523:SF6">
    <property type="entry name" value="GLYCOGEN BIOSYNTHESIS PROTEIN GLGD"/>
    <property type="match status" value="1"/>
</dbReference>
<dbReference type="InterPro" id="IPR011831">
    <property type="entry name" value="ADP-Glc_PPase"/>
</dbReference>
<dbReference type="EC" id="2.7.7.27" evidence="5"/>
<evidence type="ECO:0000256" key="2">
    <source>
        <dbReference type="ARBA" id="ARBA00023056"/>
    </source>
</evidence>
<name>A0ABS5C7R4_9BACL</name>
<evidence type="ECO:0000256" key="1">
    <source>
        <dbReference type="ARBA" id="ARBA00010443"/>
    </source>
</evidence>
<comment type="similarity">
    <text evidence="1">Belongs to the bacterial/plant glucose-1-phosphate adenylyltransferase family.</text>
</comment>
<gene>
    <name evidence="5" type="primary">glgD</name>
    <name evidence="5" type="ORF">I8J30_04875</name>
</gene>
<keyword evidence="6" id="KW-1185">Reference proteome</keyword>
<dbReference type="GO" id="GO:0008878">
    <property type="term" value="F:glucose-1-phosphate adenylyltransferase activity"/>
    <property type="evidence" value="ECO:0007669"/>
    <property type="project" value="UniProtKB-EC"/>
</dbReference>
<dbReference type="Gene3D" id="2.160.10.10">
    <property type="entry name" value="Hexapeptide repeat proteins"/>
    <property type="match status" value="1"/>
</dbReference>
<reference evidence="5 6" key="1">
    <citation type="submission" date="2021-04" db="EMBL/GenBank/DDBJ databases">
        <title>Paenibacillus sp. DLE-14 whole genome sequence.</title>
        <authorList>
            <person name="Ham Y.J."/>
        </authorList>
    </citation>
    <scope>NUCLEOTIDE SEQUENCE [LARGE SCALE GENOMIC DNA]</scope>
    <source>
        <strain evidence="5 6">DLE-14</strain>
    </source>
</reference>
<evidence type="ECO:0000313" key="6">
    <source>
        <dbReference type="Proteomes" id="UP000673394"/>
    </source>
</evidence>
<dbReference type="InterPro" id="IPR005835">
    <property type="entry name" value="NTP_transferase_dom"/>
</dbReference>
<evidence type="ECO:0000313" key="5">
    <source>
        <dbReference type="EMBL" id="MBP3962036.1"/>
    </source>
</evidence>
<evidence type="ECO:0000259" key="3">
    <source>
        <dbReference type="Pfam" id="PF00483"/>
    </source>
</evidence>
<dbReference type="Pfam" id="PF00483">
    <property type="entry name" value="NTP_transferase"/>
    <property type="match status" value="1"/>
</dbReference>
<feature type="domain" description="Nucleotidyl transferase" evidence="3">
    <location>
        <begin position="21"/>
        <end position="214"/>
    </location>
</feature>
<dbReference type="InterPro" id="IPR011832">
    <property type="entry name" value="GlgDAde_trans"/>
</dbReference>
<dbReference type="PANTHER" id="PTHR43523">
    <property type="entry name" value="GLUCOSE-1-PHOSPHATE ADENYLYLTRANSFERASE-RELATED"/>
    <property type="match status" value="1"/>
</dbReference>
<keyword evidence="2" id="KW-0320">Glycogen biosynthesis</keyword>
<dbReference type="CDD" id="cd02508">
    <property type="entry name" value="ADP_Glucose_PP"/>
    <property type="match status" value="1"/>
</dbReference>
<dbReference type="InterPro" id="IPR056818">
    <property type="entry name" value="GlmU/GlgC-like_hexapep"/>
</dbReference>
<dbReference type="CDD" id="cd04651">
    <property type="entry name" value="LbH_G1P_AT_C"/>
    <property type="match status" value="1"/>
</dbReference>
<protein>
    <submittedName>
        <fullName evidence="5">Glucose-1-phosphate adenylyltransferase subunit GlgD</fullName>
        <ecNumber evidence="5">2.7.7.27</ecNumber>
    </submittedName>
</protein>